<dbReference type="GO" id="GO:0003774">
    <property type="term" value="F:cytoskeletal motor activity"/>
    <property type="evidence" value="ECO:0007669"/>
    <property type="project" value="UniProtKB-UniRule"/>
</dbReference>
<dbReference type="Gene3D" id="3.40.720.10">
    <property type="entry name" value="Alkaline Phosphatase, subunit A"/>
    <property type="match status" value="3"/>
</dbReference>
<dbReference type="GO" id="GO:0005886">
    <property type="term" value="C:plasma membrane"/>
    <property type="evidence" value="ECO:0007669"/>
    <property type="project" value="UniProtKB-SubCell"/>
</dbReference>
<dbReference type="PROSITE" id="PS51456">
    <property type="entry name" value="MYOSIN_MOTOR"/>
    <property type="match status" value="1"/>
</dbReference>
<evidence type="ECO:0000256" key="5">
    <source>
        <dbReference type="ARBA" id="ARBA00023121"/>
    </source>
</evidence>
<keyword evidence="3 9" id="KW-0547">Nucleotide-binding</keyword>
<accession>A0AAN9XZL7</accession>
<comment type="similarity">
    <text evidence="2 9">Belongs to the TRAFAC class myosin-kinesin ATPase superfamily. Myosin family.</text>
</comment>
<dbReference type="PROSITE" id="PS50096">
    <property type="entry name" value="IQ"/>
    <property type="match status" value="1"/>
</dbReference>
<keyword evidence="13" id="KW-1185">Reference proteome</keyword>
<evidence type="ECO:0000256" key="7">
    <source>
        <dbReference type="ARBA" id="ARBA00023175"/>
    </source>
</evidence>
<keyword evidence="6 9" id="KW-0518">Myosin</keyword>
<proteinExistence type="inferred from homology"/>
<dbReference type="EMBL" id="JBBCAQ010000036">
    <property type="protein sequence ID" value="KAK7576646.1"/>
    <property type="molecule type" value="Genomic_DNA"/>
</dbReference>
<evidence type="ECO:0000256" key="1">
    <source>
        <dbReference type="ARBA" id="ARBA00004413"/>
    </source>
</evidence>
<dbReference type="SUPFAM" id="SSF52540">
    <property type="entry name" value="P-loop containing nucleoside triphosphate hydrolases"/>
    <property type="match status" value="1"/>
</dbReference>
<protein>
    <submittedName>
        <fullName evidence="12">Uncharacterized protein</fullName>
    </submittedName>
</protein>
<name>A0AAN9XZL7_9HEMI</name>
<dbReference type="InterPro" id="IPR036961">
    <property type="entry name" value="Kinesin_motor_dom_sf"/>
</dbReference>
<dbReference type="PANTHER" id="PTHR10974">
    <property type="entry name" value="FI08016P-RELATED"/>
    <property type="match status" value="1"/>
</dbReference>
<dbReference type="InterPro" id="IPR004245">
    <property type="entry name" value="DUF229"/>
</dbReference>
<dbReference type="PRINTS" id="PR00193">
    <property type="entry name" value="MYOSINHEAVY"/>
</dbReference>
<dbReference type="GO" id="GO:0005524">
    <property type="term" value="F:ATP binding"/>
    <property type="evidence" value="ECO:0007669"/>
    <property type="project" value="UniProtKB-UniRule"/>
</dbReference>
<dbReference type="FunFam" id="3.40.720.10:FF:000017">
    <property type="entry name" value="Predicted protein"/>
    <property type="match status" value="3"/>
</dbReference>
<evidence type="ECO:0000256" key="2">
    <source>
        <dbReference type="ARBA" id="ARBA00008314"/>
    </source>
</evidence>
<dbReference type="InterPro" id="IPR027417">
    <property type="entry name" value="P-loop_NTPase"/>
</dbReference>
<dbReference type="Pfam" id="PF02995">
    <property type="entry name" value="DUF229"/>
    <property type="match status" value="3"/>
</dbReference>
<comment type="subcellular location">
    <subcellularLocation>
        <location evidence="1">Cell membrane</location>
        <topology evidence="1">Peripheral membrane protein</topology>
        <orientation evidence="1">Cytoplasmic side</orientation>
    </subcellularLocation>
</comment>
<feature type="domain" description="TH1" evidence="11">
    <location>
        <begin position="766"/>
        <end position="960"/>
    </location>
</feature>
<reference evidence="12 13" key="1">
    <citation type="submission" date="2024-03" db="EMBL/GenBank/DDBJ databases">
        <title>Adaptation during the transition from Ophiocordyceps entomopathogen to insect associate is accompanied by gene loss and intensified selection.</title>
        <authorList>
            <person name="Ward C.M."/>
            <person name="Onetto C.A."/>
            <person name="Borneman A.R."/>
        </authorList>
    </citation>
    <scope>NUCLEOTIDE SEQUENCE [LARGE SCALE GENOMIC DNA]</scope>
    <source>
        <strain evidence="12">AWRI1</strain>
        <tissue evidence="12">Single Adult Female</tissue>
    </source>
</reference>
<dbReference type="GO" id="GO:0005615">
    <property type="term" value="C:extracellular space"/>
    <property type="evidence" value="ECO:0007669"/>
    <property type="project" value="TreeGrafter"/>
</dbReference>
<dbReference type="GO" id="GO:0005938">
    <property type="term" value="C:cell cortex"/>
    <property type="evidence" value="ECO:0007669"/>
    <property type="project" value="UniProtKB-ARBA"/>
</dbReference>
<dbReference type="SUPFAM" id="SSF53649">
    <property type="entry name" value="Alkaline phosphatase-like"/>
    <property type="match status" value="3"/>
</dbReference>
<dbReference type="Proteomes" id="UP001367676">
    <property type="component" value="Unassembled WGS sequence"/>
</dbReference>
<dbReference type="Pfam" id="PF00063">
    <property type="entry name" value="Myosin_head"/>
    <property type="match status" value="1"/>
</dbReference>
<keyword evidence="7 9" id="KW-0505">Motor protein</keyword>
<evidence type="ECO:0000256" key="9">
    <source>
        <dbReference type="PROSITE-ProRule" id="PRU00782"/>
    </source>
</evidence>
<dbReference type="GO" id="GO:0016459">
    <property type="term" value="C:myosin complex"/>
    <property type="evidence" value="ECO:0007669"/>
    <property type="project" value="UniProtKB-KW"/>
</dbReference>
<dbReference type="InterPro" id="IPR001609">
    <property type="entry name" value="Myosin_head_motor_dom-like"/>
</dbReference>
<evidence type="ECO:0000256" key="6">
    <source>
        <dbReference type="ARBA" id="ARBA00023123"/>
    </source>
</evidence>
<feature type="region of interest" description="Actin-binding" evidence="9">
    <location>
        <begin position="527"/>
        <end position="549"/>
    </location>
</feature>
<dbReference type="GO" id="GO:0048803">
    <property type="term" value="P:imaginal disc-derived male genitalia morphogenesis"/>
    <property type="evidence" value="ECO:0007669"/>
    <property type="project" value="UniProtKB-ARBA"/>
</dbReference>
<gene>
    <name evidence="12" type="ORF">V9T40_012932</name>
</gene>
<dbReference type="GO" id="GO:0003779">
    <property type="term" value="F:actin binding"/>
    <property type="evidence" value="ECO:0007669"/>
    <property type="project" value="UniProtKB-KW"/>
</dbReference>
<evidence type="ECO:0000259" key="10">
    <source>
        <dbReference type="PROSITE" id="PS51456"/>
    </source>
</evidence>
<comment type="caution">
    <text evidence="12">The sequence shown here is derived from an EMBL/GenBank/DDBJ whole genome shotgun (WGS) entry which is preliminary data.</text>
</comment>
<evidence type="ECO:0000313" key="12">
    <source>
        <dbReference type="EMBL" id="KAK7576646.1"/>
    </source>
</evidence>
<evidence type="ECO:0000313" key="13">
    <source>
        <dbReference type="Proteomes" id="UP001367676"/>
    </source>
</evidence>
<dbReference type="Gene3D" id="1.20.120.720">
    <property type="entry name" value="Myosin VI head, motor domain, U50 subdomain"/>
    <property type="match status" value="1"/>
</dbReference>
<dbReference type="Gene3D" id="1.20.5.4820">
    <property type="match status" value="1"/>
</dbReference>
<evidence type="ECO:0000256" key="3">
    <source>
        <dbReference type="ARBA" id="ARBA00022741"/>
    </source>
</evidence>
<dbReference type="SMART" id="SM00242">
    <property type="entry name" value="MYSc"/>
    <property type="match status" value="1"/>
</dbReference>
<dbReference type="Gene3D" id="1.20.58.530">
    <property type="match status" value="1"/>
</dbReference>
<keyword evidence="4 9" id="KW-0067">ATP-binding</keyword>
<sequence length="2402" mass="280001">MEEFLKALAPHYGIKKGCNYGAEYRELFENPAHIFAIADHAHRCMKQRGQDSCVVISGESGSGKTEASKIIMKYIAAVTNIGGRQEIERVKNILIQSNTILESFGNAKTTRNDNSSRFGKYMDINFDFKGDPIGGHVNNYLLEKSRVVMQQRGERNFHSFYQALAACNEEDLKRLSLRNDPSRYTYTKHGGVSSLPDDRSQYRATVSACKILGFSSQEIETLWNVVGAVLHLSNVSFTTEDDEVKFVEMDSVNKTADLLQVDKEELKRTLCERVIAARGEIMQKTHTLAEAEYGKDALAKAIYDKLFTWIVSKVNAAIDPQLTGHSIRAKGTVIGVLDIYGFEILDRNSFEQFCINYCNEKLQQLFIELVLKQEQEEYRQEGIEWQTVEFFNNQIICDLVERQHQGVLAIMDEACLNVGKITDEMLLDAMDKKLSNHQHYSSRQLKPLDKQMEHKTQFRIKHYAGDVVYNINGFLDKNRDTLFQDFRRLLYSSNAPVISNMWPEGATDITKTTKRPLTAGTLFKNSMIALVKTLSSKVPYYVRCIKPNEEKSPASLDEERVSHQIRYLGLLENVRVRRAGFAHRQTYERFLKRYKMISKFTWPNFVAGTPKDGTRVLIEECGFENDVKYGRTKIFIRTPHTLFALEKMRDDLIPGIVLLLQKQWRGTLCRQRYRKMKALMTIMQYYRRYKIRTYVTQLSQTFKNAKYMRDFGKGLPWPNTCFSVRPFLVVLHSIFDRWRAYMILSPFPREEWPQLRIKICAASALKEKRSNWGSTRKWLGDYLSLSAENEDYEKYITAAKQLQREEKFEKVMFSSFIRKMNKFNKCADRALLVSDSAIYKLDTLKFKSMKKGMPIEEITGLSVSPGRDQLMVIHSNKGNDLVITLKTRNNEDRVGELVGVLCSKYGRLRGTDLTVNVSTKFQCMLGNKTRQLRLEVSPEIELAAFKKDNNSNGIVYLFPTNHAAFPHHSLIDQPGCQIPSMSVRGPEVDPYISTPPPLSCTDPFTHPKVNKTYQYPQLVIESGNALIVDPTTLKLYAKGGKVECIYRSFKRPSASSENQNLDFTRPKYSERIKYLNLTEPNVIDSESEEFIKVECRREKDEESVFYTDYFAFPTLKKDVEERCEKVDEKLKEKHWVNVALVGIDTLSRLNFQRQMPSSYNFLKEMNVVEMLGYNKVAENSFPNLITLLTNRTASQLENTCATKKDHFFDKCPFIWEQYRDKGYRTAVVEDYTLYDGLQKKGFNQQPTDYYLRTFFTEAERSIGHSEDYFKRCLGPRLFLSTILDYTYRFIRTFHNKKFFGYFWSTTFTHDYWNLPTQLDEAVLNFLQRLHQEQLLNHTVLIVFSDHGPRWGKFHNTSQGYLEDRLPLLTFVFPQWFEARYPNAVKNIRNNAHRLTTLFDLHHTLIDLVNLTTIEDDELKIRTENINATGQSLFTPVSPFRDLIDQPGCQIPSMSVRGPEVDPYISTPPPLSCTDPFTHPKVNKTYQYPQLVIESGNALIVDPTTLKLYAKGGKVECIYRSFKRPSASSENQNLDFTRPKYSERIKYLNLTEPNVIDSESEEFIKVECRREKDEESVFYTDYFAFPTLKKDVEERCEKVDEKLKEKHWVNVALVGIDTLSRLNFQRQMPSSYNFLKEMNVVEMLGYNKVAENSFPNLITLLTNRTASQLENTCATKKDHFFDKCPFIWEQYRDKGYRTAVVEDYTLYDGLQKKGFNQQPTDYYLRTFFTEAERSIGHSEDYFKRCLGPRLFLSTILDYTYRFIRTFHNKKFFGYFWSTTFTHDYWNLPTQLDEAVLNFLQRLHQEQLLNHTVLIVFSDHGPRWGKFHNTSQGYLEDRLPLLTFVFPQWFEARYPNAVKNIRNNAHRLTTLFDLHHTLIDLVNLTTIEDDELKIRTENINATGQSLFTPVSPFRDLIDQPGCQIPSMSVRGPEVDPYISTPPPLSCTDPFTHPKVNKTYQYPQLVIESGNALIVDPTTLKLYAKGGKVECIYRSFKRPSASSENQNLDFTRPKYSERIKYLNLTEPNVIDSESEEFIKVECRREKDEESVFYTDYFAFPTLKKDVEERCEKVDEKLKEKHWVNVALVGIDTLSRLNFQRQMPSSYNFLKEMNVVEMLGYNKVAENSFPNLITLLTNRTASQLENTCATKKDHFFDKCPFIWEQYRDKGYRTAVVEDYTLYDGLQKKGFNQQPTDYYLRTFFTEAERSIGHSEDYFKRCLGPRLFLSTILDYTYRFIRTFHNKKFFGYFWSTTFTHDYWNLPTQLDEAVLNFLQRLHQEQLLNHTVLIVFSDHGPRWGKFHNTSQGYLEDRLPLLTFVFPQWFEARYPNAVKNIRNNAHRLTTLFDLHHTLIDLVNLTTIEDDELKIRTENINATGQSLFTPVSPFRDCSQANIPQEYCTCHNPA</sequence>
<evidence type="ECO:0000256" key="8">
    <source>
        <dbReference type="ARBA" id="ARBA00023203"/>
    </source>
</evidence>
<feature type="domain" description="Myosin motor" evidence="10">
    <location>
        <begin position="1"/>
        <end position="650"/>
    </location>
</feature>
<dbReference type="Gene3D" id="3.40.850.10">
    <property type="entry name" value="Kinesin motor domain"/>
    <property type="match status" value="1"/>
</dbReference>
<dbReference type="GO" id="GO:0007498">
    <property type="term" value="P:mesoderm development"/>
    <property type="evidence" value="ECO:0007669"/>
    <property type="project" value="UniProtKB-ARBA"/>
</dbReference>
<dbReference type="GO" id="GO:0007368">
    <property type="term" value="P:determination of left/right symmetry"/>
    <property type="evidence" value="ECO:0007669"/>
    <property type="project" value="UniProtKB-ARBA"/>
</dbReference>
<dbReference type="PANTHER" id="PTHR10974:SF1">
    <property type="entry name" value="FI08016P-RELATED"/>
    <property type="match status" value="1"/>
</dbReference>
<keyword evidence="8 9" id="KW-0009">Actin-binding</keyword>
<organism evidence="12 13">
    <name type="scientific">Parthenolecanium corni</name>
    <dbReference type="NCBI Taxonomy" id="536013"/>
    <lineage>
        <taxon>Eukaryota</taxon>
        <taxon>Metazoa</taxon>
        <taxon>Ecdysozoa</taxon>
        <taxon>Arthropoda</taxon>
        <taxon>Hexapoda</taxon>
        <taxon>Insecta</taxon>
        <taxon>Pterygota</taxon>
        <taxon>Neoptera</taxon>
        <taxon>Paraneoptera</taxon>
        <taxon>Hemiptera</taxon>
        <taxon>Sternorrhyncha</taxon>
        <taxon>Coccoidea</taxon>
        <taxon>Coccidae</taxon>
        <taxon>Parthenolecanium</taxon>
    </lineage>
</organism>
<dbReference type="Pfam" id="PF06017">
    <property type="entry name" value="Myosin_TH1"/>
    <property type="match status" value="1"/>
</dbReference>
<dbReference type="InterPro" id="IPR017850">
    <property type="entry name" value="Alkaline_phosphatase_core_sf"/>
</dbReference>
<dbReference type="CDD" id="cd16021">
    <property type="entry name" value="ALP_like"/>
    <property type="match status" value="3"/>
</dbReference>
<dbReference type="Gene3D" id="1.10.10.820">
    <property type="match status" value="1"/>
</dbReference>
<dbReference type="PROSITE" id="PS51757">
    <property type="entry name" value="TH1"/>
    <property type="match status" value="1"/>
</dbReference>
<feature type="binding site" evidence="9">
    <location>
        <begin position="58"/>
        <end position="65"/>
    </location>
    <ligand>
        <name>ATP</name>
        <dbReference type="ChEBI" id="CHEBI:30616"/>
    </ligand>
</feature>
<dbReference type="FunFam" id="1.20.58.530:FF:000004">
    <property type="entry name" value="Unconventional myosin ID"/>
    <property type="match status" value="1"/>
</dbReference>
<evidence type="ECO:0000256" key="4">
    <source>
        <dbReference type="ARBA" id="ARBA00022840"/>
    </source>
</evidence>
<evidence type="ECO:0000259" key="11">
    <source>
        <dbReference type="PROSITE" id="PS51757"/>
    </source>
</evidence>
<dbReference type="InterPro" id="IPR010926">
    <property type="entry name" value="Myosin_TH1"/>
</dbReference>
<keyword evidence="5" id="KW-0446">Lipid-binding</keyword>
<dbReference type="GO" id="GO:0005546">
    <property type="term" value="F:phosphatidylinositol-4,5-bisphosphate binding"/>
    <property type="evidence" value="ECO:0007669"/>
    <property type="project" value="UniProtKB-ARBA"/>
</dbReference>